<dbReference type="EMBL" id="GGEC01056723">
    <property type="protein sequence ID" value="MBX37207.1"/>
    <property type="molecule type" value="Transcribed_RNA"/>
</dbReference>
<reference evidence="1" key="1">
    <citation type="submission" date="2018-02" db="EMBL/GenBank/DDBJ databases">
        <title>Rhizophora mucronata_Transcriptome.</title>
        <authorList>
            <person name="Meera S.P."/>
            <person name="Sreeshan A."/>
            <person name="Augustine A."/>
        </authorList>
    </citation>
    <scope>NUCLEOTIDE SEQUENCE</scope>
    <source>
        <tissue evidence="1">Leaf</tissue>
    </source>
</reference>
<sequence>MQCFGFFLLLDPETTYQRLILCRNFRKLETIFSLCGFLVGCNN</sequence>
<dbReference type="AlphaFoldDB" id="A0A2P2N420"/>
<evidence type="ECO:0000313" key="1">
    <source>
        <dbReference type="EMBL" id="MBX37207.1"/>
    </source>
</evidence>
<protein>
    <submittedName>
        <fullName evidence="1">Uncharacterized protein</fullName>
    </submittedName>
</protein>
<accession>A0A2P2N420</accession>
<name>A0A2P2N420_RHIMU</name>
<proteinExistence type="predicted"/>
<organism evidence="1">
    <name type="scientific">Rhizophora mucronata</name>
    <name type="common">Asiatic mangrove</name>
    <dbReference type="NCBI Taxonomy" id="61149"/>
    <lineage>
        <taxon>Eukaryota</taxon>
        <taxon>Viridiplantae</taxon>
        <taxon>Streptophyta</taxon>
        <taxon>Embryophyta</taxon>
        <taxon>Tracheophyta</taxon>
        <taxon>Spermatophyta</taxon>
        <taxon>Magnoliopsida</taxon>
        <taxon>eudicotyledons</taxon>
        <taxon>Gunneridae</taxon>
        <taxon>Pentapetalae</taxon>
        <taxon>rosids</taxon>
        <taxon>fabids</taxon>
        <taxon>Malpighiales</taxon>
        <taxon>Rhizophoraceae</taxon>
        <taxon>Rhizophora</taxon>
    </lineage>
</organism>